<keyword evidence="4 13" id="KW-0812">Transmembrane</keyword>
<evidence type="ECO:0000256" key="5">
    <source>
        <dbReference type="ARBA" id="ARBA00022729"/>
    </source>
</evidence>
<dbReference type="GO" id="GO:0007156">
    <property type="term" value="P:homophilic cell adhesion via plasma membrane adhesion molecules"/>
    <property type="evidence" value="ECO:0007669"/>
    <property type="project" value="InterPro"/>
</dbReference>
<dbReference type="Proteomes" id="UP000694701">
    <property type="component" value="Unplaced"/>
</dbReference>
<proteinExistence type="predicted"/>
<dbReference type="PROSITE" id="PS00232">
    <property type="entry name" value="CADHERIN_1"/>
    <property type="match status" value="3"/>
</dbReference>
<dbReference type="InterPro" id="IPR020894">
    <property type="entry name" value="Cadherin_CS"/>
</dbReference>
<sequence length="1144" mass="125409">MAIALVHDCRPTIILYMLFFFGSITDGQVVYSVSEEANPGTTVGNLAKDLNLNLQDLHNRGFQLVSGANKRYFDLNTKTGILHIKDRIDRDELCGRSLKCCLPLEAIINVPLNVYRFEVNIIDINDNAPTFRSPVKYFNISESAFPGERFPLPNAFDADVGSNSVKSYKLSANEHFSLDVQSGGEQSVSAELVLQKALDREKQPVIQFTLTAVDGGKPPRSGTINLTVNIEDVNDNIPVFSKPLLKARVVENAPLGTSVIQVHASDPDEGLNGEIAYSLVSQDNDNNVDAFSIDSETGLITVKGTVDYEKGAAVEIRVQAKDKGLKPRAAYCKVLVEIMDINDNTPEIYVTSLVNTVKEDAANGTVVSMITVLDNDAGKNGEMQLKVRDSLPFKVQNSYKNYYTLSYKLSPSEHFSLDVQSGGEQSVSAELVLHKALDREKQPVIELTLTAVDGGKPPKSGTMQIVINVQDVNDNAPVFGKALYKVRLVENASVGTLVINLSATDLDEGVNSEIIYSLVHQDSDDKTNGVFKIDSSTGVISVQGSVDFEQHNAFEIHAQAKDKGSSPRSAHCKILVEVLDINDNEPEISLTSQVNTVREDAKKETTVALITISDKDSGKNGNTHGKVVGDVPFKLQSSYKNYYSLVVDGPLDRERVDRYNVTIMASDEGTPPLSAIRVFTVYVSDVNDNPPRFPNPVINIFVKENGPKGQIIYTIAAVDPDLDDNSKITYGLLSSLHKSGNTHSVVSINPDSGDIHSLQSFNYEETKTFEFRVQATDSGVPPLSSNVTVNVFILDENDNSPGILAPYSELGSVNTENIPYSADAGYFVAKIRAVDADSGYNALLSYHISEPKGNNLFRIGTSSGEIRTKRRMSDNDLKTHPLVILVCDNGEPSLSATVSIDVVVVESAGDVKTTFRHAPIKEESFSDLNLYLLIAIVCVSVIFLLSLISLLAVKCQRTDSSLDRYSTPMITTHPDGSWSYSKSAQQYDVCFSSDTLKSDVVVFPAPFPPADADLISINGGDTFTRTQTLPNKEKVSLSRVSMCCESVQQQCAELSRTFYGAYGIPHFMFGQIIQIRFKGFSHICSCILFKVFYCLFVLFSLYSFIFPSSGHLYYAEITMVVSRSEHESDGCHVERICHCLCHVG</sequence>
<evidence type="ECO:0000256" key="10">
    <source>
        <dbReference type="ARBA" id="ARBA00023136"/>
    </source>
</evidence>
<organism evidence="16 17">
    <name type="scientific">Cyprinus carpio</name>
    <name type="common">Common carp</name>
    <dbReference type="NCBI Taxonomy" id="7962"/>
    <lineage>
        <taxon>Eukaryota</taxon>
        <taxon>Metazoa</taxon>
        <taxon>Chordata</taxon>
        <taxon>Craniata</taxon>
        <taxon>Vertebrata</taxon>
        <taxon>Euteleostomi</taxon>
        <taxon>Actinopterygii</taxon>
        <taxon>Neopterygii</taxon>
        <taxon>Teleostei</taxon>
        <taxon>Ostariophysi</taxon>
        <taxon>Cypriniformes</taxon>
        <taxon>Cyprinidae</taxon>
        <taxon>Cyprininae</taxon>
        <taxon>Cyprinus</taxon>
    </lineage>
</organism>
<keyword evidence="7 12" id="KW-0106">Calcium</keyword>
<feature type="domain" description="Cadherin" evidence="15">
    <location>
        <begin position="241"/>
        <end position="348"/>
    </location>
</feature>
<dbReference type="PRINTS" id="PR00205">
    <property type="entry name" value="CADHERIN"/>
</dbReference>
<evidence type="ECO:0000256" key="6">
    <source>
        <dbReference type="ARBA" id="ARBA00022737"/>
    </source>
</evidence>
<accession>A0A8C2K5R2</accession>
<dbReference type="InterPro" id="IPR002126">
    <property type="entry name" value="Cadherin-like_dom"/>
</dbReference>
<dbReference type="FunFam" id="2.60.40.60:FF:000001">
    <property type="entry name" value="Protocadherin alpha 2"/>
    <property type="match status" value="1"/>
</dbReference>
<keyword evidence="11" id="KW-0325">Glycoprotein</keyword>
<feature type="domain" description="Cadherin" evidence="15">
    <location>
        <begin position="349"/>
        <end position="479"/>
    </location>
</feature>
<evidence type="ECO:0000256" key="3">
    <source>
        <dbReference type="ARBA" id="ARBA00022475"/>
    </source>
</evidence>
<dbReference type="CDD" id="cd11304">
    <property type="entry name" value="Cadherin_repeat"/>
    <property type="match status" value="7"/>
</dbReference>
<keyword evidence="10 13" id="KW-0472">Membrane</keyword>
<dbReference type="FunFam" id="2.60.40.60:FF:000007">
    <property type="entry name" value="Protocadherin alpha 2"/>
    <property type="match status" value="1"/>
</dbReference>
<keyword evidence="6" id="KW-0677">Repeat</keyword>
<evidence type="ECO:0000256" key="11">
    <source>
        <dbReference type="ARBA" id="ARBA00023180"/>
    </source>
</evidence>
<reference evidence="16" key="1">
    <citation type="submission" date="2025-08" db="UniProtKB">
        <authorList>
            <consortium name="Ensembl"/>
        </authorList>
    </citation>
    <scope>IDENTIFICATION</scope>
</reference>
<keyword evidence="5 14" id="KW-0732">Signal</keyword>
<dbReference type="FunFam" id="2.60.40.60:FF:000018">
    <property type="entry name" value="Protocadherin gamma c3"/>
    <property type="match status" value="1"/>
</dbReference>
<dbReference type="SUPFAM" id="SSF49313">
    <property type="entry name" value="Cadherin-like"/>
    <property type="match status" value="8"/>
</dbReference>
<dbReference type="InterPro" id="IPR013164">
    <property type="entry name" value="Cadherin_N"/>
</dbReference>
<dbReference type="InterPro" id="IPR050174">
    <property type="entry name" value="Protocadherin/Cadherin-CA"/>
</dbReference>
<evidence type="ECO:0000256" key="14">
    <source>
        <dbReference type="SAM" id="SignalP"/>
    </source>
</evidence>
<evidence type="ECO:0000256" key="9">
    <source>
        <dbReference type="ARBA" id="ARBA00022989"/>
    </source>
</evidence>
<feature type="transmembrane region" description="Helical" evidence="13">
    <location>
        <begin position="930"/>
        <end position="953"/>
    </location>
</feature>
<evidence type="ECO:0000259" key="15">
    <source>
        <dbReference type="PROSITE" id="PS50268"/>
    </source>
</evidence>
<dbReference type="InterPro" id="IPR015919">
    <property type="entry name" value="Cadherin-like_sf"/>
</dbReference>
<evidence type="ECO:0000313" key="17">
    <source>
        <dbReference type="Proteomes" id="UP000694701"/>
    </source>
</evidence>
<dbReference type="GO" id="GO:0005509">
    <property type="term" value="F:calcium ion binding"/>
    <property type="evidence" value="ECO:0007669"/>
    <property type="project" value="UniProtKB-UniRule"/>
</dbReference>
<dbReference type="Gene3D" id="2.60.40.60">
    <property type="entry name" value="Cadherins"/>
    <property type="match status" value="8"/>
</dbReference>
<feature type="domain" description="Cadherin" evidence="15">
    <location>
        <begin position="25"/>
        <end position="131"/>
    </location>
</feature>
<dbReference type="PANTHER" id="PTHR24028:SF287">
    <property type="entry name" value="CADHERIN-RELATED NEURONAL RECEPTOR VARIABLE 1-RELATED"/>
    <property type="match status" value="1"/>
</dbReference>
<dbReference type="FunFam" id="2.60.40.60:FF:000004">
    <property type="entry name" value="Protocadherin 1 gamma 2"/>
    <property type="match status" value="1"/>
</dbReference>
<keyword evidence="3" id="KW-1003">Cell membrane</keyword>
<feature type="signal peptide" evidence="14">
    <location>
        <begin position="1"/>
        <end position="27"/>
    </location>
</feature>
<feature type="chain" id="PRO_5034531355" evidence="14">
    <location>
        <begin position="28"/>
        <end position="1144"/>
    </location>
</feature>
<evidence type="ECO:0000256" key="1">
    <source>
        <dbReference type="ARBA" id="ARBA00003436"/>
    </source>
</evidence>
<dbReference type="Ensembl" id="ENSCCRT00020113878.1">
    <property type="protein sequence ID" value="ENSCCRP00020104267.1"/>
    <property type="gene ID" value="ENSCCRG00020047569.1"/>
</dbReference>
<feature type="domain" description="Cadherin" evidence="15">
    <location>
        <begin position="132"/>
        <end position="240"/>
    </location>
</feature>
<evidence type="ECO:0000256" key="7">
    <source>
        <dbReference type="ARBA" id="ARBA00022837"/>
    </source>
</evidence>
<feature type="domain" description="Cadherin" evidence="15">
    <location>
        <begin position="589"/>
        <end position="693"/>
    </location>
</feature>
<evidence type="ECO:0000256" key="4">
    <source>
        <dbReference type="ARBA" id="ARBA00022692"/>
    </source>
</evidence>
<keyword evidence="9 13" id="KW-1133">Transmembrane helix</keyword>
<evidence type="ECO:0000256" key="8">
    <source>
        <dbReference type="ARBA" id="ARBA00022889"/>
    </source>
</evidence>
<dbReference type="Pfam" id="PF00028">
    <property type="entry name" value="Cadherin"/>
    <property type="match status" value="7"/>
</dbReference>
<dbReference type="FunFam" id="2.60.40.60:FF:000006">
    <property type="entry name" value="Protocadherin alpha 2"/>
    <property type="match status" value="1"/>
</dbReference>
<dbReference type="GO" id="GO:0009653">
    <property type="term" value="P:anatomical structure morphogenesis"/>
    <property type="evidence" value="ECO:0007669"/>
    <property type="project" value="UniProtKB-ARBA"/>
</dbReference>
<dbReference type="FunFam" id="2.60.40.60:FF:000002">
    <property type="entry name" value="Protocadherin alpha 2"/>
    <property type="match status" value="2"/>
</dbReference>
<dbReference type="Pfam" id="PF08266">
    <property type="entry name" value="Cadherin_2"/>
    <property type="match status" value="1"/>
</dbReference>
<comment type="function">
    <text evidence="1">Potential calcium-dependent cell-adhesion protein. May be involved in the establishment and maintenance of specific neuronal connections in the brain.</text>
</comment>
<feature type="transmembrane region" description="Helical" evidence="13">
    <location>
        <begin position="1083"/>
        <end position="1105"/>
    </location>
</feature>
<dbReference type="Pfam" id="PF16492">
    <property type="entry name" value="Cadherin_C_2"/>
    <property type="match status" value="1"/>
</dbReference>
<feature type="domain" description="Cadherin" evidence="15">
    <location>
        <begin position="694"/>
        <end position="803"/>
    </location>
</feature>
<dbReference type="FunFam" id="2.60.40.60:FF:000129">
    <property type="entry name" value="protocadherin alpha-C2 isoform X1"/>
    <property type="match status" value="1"/>
</dbReference>
<dbReference type="InterPro" id="IPR032455">
    <property type="entry name" value="Cadherin_C"/>
</dbReference>
<evidence type="ECO:0000256" key="2">
    <source>
        <dbReference type="ARBA" id="ARBA00004251"/>
    </source>
</evidence>
<protein>
    <submittedName>
        <fullName evidence="16">Protocadherin 2 alpha b 10</fullName>
    </submittedName>
</protein>
<keyword evidence="8" id="KW-0130">Cell adhesion</keyword>
<dbReference type="SMART" id="SM00112">
    <property type="entry name" value="CA"/>
    <property type="match status" value="8"/>
</dbReference>
<comment type="subcellular location">
    <subcellularLocation>
        <location evidence="2">Cell membrane</location>
        <topology evidence="2">Single-pass type I membrane protein</topology>
    </subcellularLocation>
</comment>
<evidence type="ECO:0000256" key="13">
    <source>
        <dbReference type="SAM" id="Phobius"/>
    </source>
</evidence>
<evidence type="ECO:0000256" key="12">
    <source>
        <dbReference type="PROSITE-ProRule" id="PRU00043"/>
    </source>
</evidence>
<dbReference type="PANTHER" id="PTHR24028">
    <property type="entry name" value="CADHERIN-87A"/>
    <property type="match status" value="1"/>
</dbReference>
<dbReference type="PROSITE" id="PS50268">
    <property type="entry name" value="CADHERIN_2"/>
    <property type="match status" value="8"/>
</dbReference>
<name>A0A8C2K5R2_CYPCA</name>
<feature type="domain" description="Cadherin" evidence="15">
    <location>
        <begin position="480"/>
        <end position="588"/>
    </location>
</feature>
<dbReference type="AlphaFoldDB" id="A0A8C2K5R2"/>
<evidence type="ECO:0000313" key="16">
    <source>
        <dbReference type="Ensembl" id="ENSCCRP00020104267.1"/>
    </source>
</evidence>
<feature type="domain" description="Cadherin" evidence="15">
    <location>
        <begin position="818"/>
        <end position="921"/>
    </location>
</feature>
<dbReference type="GO" id="GO:0005886">
    <property type="term" value="C:plasma membrane"/>
    <property type="evidence" value="ECO:0007669"/>
    <property type="project" value="UniProtKB-SubCell"/>
</dbReference>